<keyword evidence="1" id="KW-0732">Signal</keyword>
<evidence type="ECO:0000313" key="2">
    <source>
        <dbReference type="EMBL" id="HJF92841.1"/>
    </source>
</evidence>
<gene>
    <name evidence="2" type="ORF">K8W02_10745</name>
</gene>
<name>A0A921HZU2_9BACT</name>
<dbReference type="InterPro" id="IPR038670">
    <property type="entry name" value="HslJ-like_sf"/>
</dbReference>
<dbReference type="EMBL" id="DYVX01000085">
    <property type="protein sequence ID" value="HJF92841.1"/>
    <property type="molecule type" value="Genomic_DNA"/>
</dbReference>
<dbReference type="AlphaFoldDB" id="A0A921HZU2"/>
<comment type="caution">
    <text evidence="2">The sequence shown here is derived from an EMBL/GenBank/DDBJ whole genome shotgun (WGS) entry which is preliminary data.</text>
</comment>
<dbReference type="Pfam" id="PF16139">
    <property type="entry name" value="DUF4847"/>
    <property type="match status" value="1"/>
</dbReference>
<dbReference type="Gene3D" id="2.40.128.270">
    <property type="match status" value="1"/>
</dbReference>
<dbReference type="CDD" id="cd14492">
    <property type="entry name" value="lipocalin_MxiM-like"/>
    <property type="match status" value="1"/>
</dbReference>
<feature type="signal peptide" evidence="1">
    <location>
        <begin position="1"/>
        <end position="22"/>
    </location>
</feature>
<sequence length="164" mass="18259">MMKYKLFALLAAILLLAGCNNEDDVLEIFTGKTWKLTYIAAENSHEQYNFWSNDKESEQSFSALKQEGTFIVTFEGTNLNNAVGGTFNAKGINATIDGEWNANGGSHEMSTAKTHVSISERDKLAQAFVTGLQNAIRYGGDDSNLYIYYEDKDGTVKRMNFKAQ</sequence>
<reference evidence="2" key="1">
    <citation type="journal article" date="2021" name="PeerJ">
        <title>Extensive microbial diversity within the chicken gut microbiome revealed by metagenomics and culture.</title>
        <authorList>
            <person name="Gilroy R."/>
            <person name="Ravi A."/>
            <person name="Getino M."/>
            <person name="Pursley I."/>
            <person name="Horton D.L."/>
            <person name="Alikhan N.F."/>
            <person name="Baker D."/>
            <person name="Gharbi K."/>
            <person name="Hall N."/>
            <person name="Watson M."/>
            <person name="Adriaenssens E.M."/>
            <person name="Foster-Nyarko E."/>
            <person name="Jarju S."/>
            <person name="Secka A."/>
            <person name="Antonio M."/>
            <person name="Oren A."/>
            <person name="Chaudhuri R.R."/>
            <person name="La Ragione R."/>
            <person name="Hildebrand F."/>
            <person name="Pallen M.J."/>
        </authorList>
    </citation>
    <scope>NUCLEOTIDE SEQUENCE</scope>
    <source>
        <strain evidence="2">CHK55-1828</strain>
    </source>
</reference>
<evidence type="ECO:0000256" key="1">
    <source>
        <dbReference type="SAM" id="SignalP"/>
    </source>
</evidence>
<dbReference type="RefSeq" id="WP_022020083.1">
    <property type="nucleotide sequence ID" value="NZ_CALUIP010000037.1"/>
</dbReference>
<feature type="chain" id="PRO_5037456223" evidence="1">
    <location>
        <begin position="23"/>
        <end position="164"/>
    </location>
</feature>
<organism evidence="2 3">
    <name type="scientific">Mediterranea massiliensis</name>
    <dbReference type="NCBI Taxonomy" id="1841865"/>
    <lineage>
        <taxon>Bacteria</taxon>
        <taxon>Pseudomonadati</taxon>
        <taxon>Bacteroidota</taxon>
        <taxon>Bacteroidia</taxon>
        <taxon>Bacteroidales</taxon>
        <taxon>Bacteroidaceae</taxon>
        <taxon>Mediterranea</taxon>
    </lineage>
</organism>
<accession>A0A921HZU2</accession>
<dbReference type="InterPro" id="IPR032316">
    <property type="entry name" value="DUF4847"/>
</dbReference>
<evidence type="ECO:0000313" key="3">
    <source>
        <dbReference type="Proteomes" id="UP000717835"/>
    </source>
</evidence>
<dbReference type="PROSITE" id="PS51257">
    <property type="entry name" value="PROKAR_LIPOPROTEIN"/>
    <property type="match status" value="1"/>
</dbReference>
<dbReference type="Proteomes" id="UP000717835">
    <property type="component" value="Unassembled WGS sequence"/>
</dbReference>
<dbReference type="OrthoDB" id="1050555at2"/>
<proteinExistence type="predicted"/>
<protein>
    <submittedName>
        <fullName evidence="2">DUF4847 domain-containing protein</fullName>
    </submittedName>
</protein>
<reference evidence="2" key="2">
    <citation type="submission" date="2021-09" db="EMBL/GenBank/DDBJ databases">
        <authorList>
            <person name="Gilroy R."/>
        </authorList>
    </citation>
    <scope>NUCLEOTIDE SEQUENCE</scope>
    <source>
        <strain evidence="2">CHK55-1828</strain>
    </source>
</reference>